<evidence type="ECO:0000256" key="1">
    <source>
        <dbReference type="SAM" id="MobiDB-lite"/>
    </source>
</evidence>
<organism evidence="2 3">
    <name type="scientific">Clavibacter californiensis</name>
    <dbReference type="NCBI Taxonomy" id="1401995"/>
    <lineage>
        <taxon>Bacteria</taxon>
        <taxon>Bacillati</taxon>
        <taxon>Actinomycetota</taxon>
        <taxon>Actinomycetes</taxon>
        <taxon>Micrococcales</taxon>
        <taxon>Microbacteriaceae</taxon>
        <taxon>Clavibacter</taxon>
    </lineage>
</organism>
<keyword evidence="3" id="KW-1185">Reference proteome</keyword>
<name>A0ABX9N7Q1_9MICO</name>
<dbReference type="Proteomes" id="UP000265355">
    <property type="component" value="Unassembled WGS sequence"/>
</dbReference>
<sequence>MAATCSFGPWNHGTARNSAARVPEDSVPELVRVVHLELRGGQLDPDRHPGSAADLVGNRPRPGGSASWPVLESHAGGSCQEVSMFCSACDMARCEPHGRLVRTVAARGESTPISVTYLAARCE</sequence>
<comment type="caution">
    <text evidence="2">The sequence shown here is derived from an EMBL/GenBank/DDBJ whole genome shotgun (WGS) entry which is preliminary data.</text>
</comment>
<proteinExistence type="predicted"/>
<evidence type="ECO:0000313" key="2">
    <source>
        <dbReference type="EMBL" id="RII93744.1"/>
    </source>
</evidence>
<protein>
    <submittedName>
        <fullName evidence="2">Uncharacterized protein</fullName>
    </submittedName>
</protein>
<accession>A0ABX9N7Q1</accession>
<feature type="region of interest" description="Disordered" evidence="1">
    <location>
        <begin position="40"/>
        <end position="69"/>
    </location>
</feature>
<reference evidence="2 3" key="1">
    <citation type="submission" date="2018-08" db="EMBL/GenBank/DDBJ databases">
        <title>Genome Sequence of Clavibacter michiganensis Subspecies type strains, and the Atypical Peach-Colored Strains Isolated from Tomato.</title>
        <authorList>
            <person name="Osdaghi E."/>
            <person name="Portier P."/>
            <person name="Briand M."/>
            <person name="Jacques M.-A."/>
        </authorList>
    </citation>
    <scope>NUCLEOTIDE SEQUENCE [LARGE SCALE GENOMIC DNA]</scope>
    <source>
        <strain evidence="2 3">CFBP 8216</strain>
    </source>
</reference>
<dbReference type="EMBL" id="QWEE01000029">
    <property type="protein sequence ID" value="RII93744.1"/>
    <property type="molecule type" value="Genomic_DNA"/>
</dbReference>
<gene>
    <name evidence="2" type="ORF">DZF98_03510</name>
</gene>
<evidence type="ECO:0000313" key="3">
    <source>
        <dbReference type="Proteomes" id="UP000265355"/>
    </source>
</evidence>
<feature type="compositionally biased region" description="Basic and acidic residues" evidence="1">
    <location>
        <begin position="40"/>
        <end position="49"/>
    </location>
</feature>